<evidence type="ECO:0000313" key="3">
    <source>
        <dbReference type="Proteomes" id="UP001302126"/>
    </source>
</evidence>
<feature type="non-terminal residue" evidence="2">
    <location>
        <position position="1"/>
    </location>
</feature>
<gene>
    <name evidence="2" type="ORF">QBC35DRAFT_498904</name>
</gene>
<evidence type="ECO:0000313" key="2">
    <source>
        <dbReference type="EMBL" id="KAK4187283.1"/>
    </source>
</evidence>
<keyword evidence="3" id="KW-1185">Reference proteome</keyword>
<comment type="caution">
    <text evidence="2">The sequence shown here is derived from an EMBL/GenBank/DDBJ whole genome shotgun (WGS) entry which is preliminary data.</text>
</comment>
<accession>A0AAN7AHD0</accession>
<dbReference type="AlphaFoldDB" id="A0AAN7AHD0"/>
<name>A0AAN7AHD0_9PEZI</name>
<reference evidence="2" key="2">
    <citation type="submission" date="2023-05" db="EMBL/GenBank/DDBJ databases">
        <authorList>
            <consortium name="Lawrence Berkeley National Laboratory"/>
            <person name="Steindorff A."/>
            <person name="Hensen N."/>
            <person name="Bonometti L."/>
            <person name="Westerberg I."/>
            <person name="Brannstrom I.O."/>
            <person name="Guillou S."/>
            <person name="Cros-Aarteil S."/>
            <person name="Calhoun S."/>
            <person name="Haridas S."/>
            <person name="Kuo A."/>
            <person name="Mondo S."/>
            <person name="Pangilinan J."/>
            <person name="Riley R."/>
            <person name="Labutti K."/>
            <person name="Andreopoulos B."/>
            <person name="Lipzen A."/>
            <person name="Chen C."/>
            <person name="Yanf M."/>
            <person name="Daum C."/>
            <person name="Ng V."/>
            <person name="Clum A."/>
            <person name="Ohm R."/>
            <person name="Martin F."/>
            <person name="Silar P."/>
            <person name="Natvig D."/>
            <person name="Lalanne C."/>
            <person name="Gautier V."/>
            <person name="Ament-Velasquez S.L."/>
            <person name="Kruys A."/>
            <person name="Hutchinson M.I."/>
            <person name="Powell A.J."/>
            <person name="Barry K."/>
            <person name="Miller A.N."/>
            <person name="Grigoriev I.V."/>
            <person name="Debuchy R."/>
            <person name="Gladieux P."/>
            <person name="Thoren M.H."/>
            <person name="Johannesson H."/>
        </authorList>
    </citation>
    <scope>NUCLEOTIDE SEQUENCE</scope>
    <source>
        <strain evidence="2">PSN309</strain>
    </source>
</reference>
<evidence type="ECO:0008006" key="4">
    <source>
        <dbReference type="Google" id="ProtNLM"/>
    </source>
</evidence>
<sequence>LAGFYPFLFFFFFFFFPSSLSPARSPKIALSSPTNLAGPVKHVDYYCRTALPSAPVRRIPTCQEIDRPKFPGARRISSTI</sequence>
<feature type="signal peptide" evidence="1">
    <location>
        <begin position="1"/>
        <end position="23"/>
    </location>
</feature>
<organism evidence="2 3">
    <name type="scientific">Podospora australis</name>
    <dbReference type="NCBI Taxonomy" id="1536484"/>
    <lineage>
        <taxon>Eukaryota</taxon>
        <taxon>Fungi</taxon>
        <taxon>Dikarya</taxon>
        <taxon>Ascomycota</taxon>
        <taxon>Pezizomycotina</taxon>
        <taxon>Sordariomycetes</taxon>
        <taxon>Sordariomycetidae</taxon>
        <taxon>Sordariales</taxon>
        <taxon>Podosporaceae</taxon>
        <taxon>Podospora</taxon>
    </lineage>
</organism>
<feature type="chain" id="PRO_5043037392" description="Secreted protein" evidence="1">
    <location>
        <begin position="24"/>
        <end position="80"/>
    </location>
</feature>
<proteinExistence type="predicted"/>
<reference evidence="2" key="1">
    <citation type="journal article" date="2023" name="Mol. Phylogenet. Evol.">
        <title>Genome-scale phylogeny and comparative genomics of the fungal order Sordariales.</title>
        <authorList>
            <person name="Hensen N."/>
            <person name="Bonometti L."/>
            <person name="Westerberg I."/>
            <person name="Brannstrom I.O."/>
            <person name="Guillou S."/>
            <person name="Cros-Aarteil S."/>
            <person name="Calhoun S."/>
            <person name="Haridas S."/>
            <person name="Kuo A."/>
            <person name="Mondo S."/>
            <person name="Pangilinan J."/>
            <person name="Riley R."/>
            <person name="LaButti K."/>
            <person name="Andreopoulos B."/>
            <person name="Lipzen A."/>
            <person name="Chen C."/>
            <person name="Yan M."/>
            <person name="Daum C."/>
            <person name="Ng V."/>
            <person name="Clum A."/>
            <person name="Steindorff A."/>
            <person name="Ohm R.A."/>
            <person name="Martin F."/>
            <person name="Silar P."/>
            <person name="Natvig D.O."/>
            <person name="Lalanne C."/>
            <person name="Gautier V."/>
            <person name="Ament-Velasquez S.L."/>
            <person name="Kruys A."/>
            <person name="Hutchinson M.I."/>
            <person name="Powell A.J."/>
            <person name="Barry K."/>
            <person name="Miller A.N."/>
            <person name="Grigoriev I.V."/>
            <person name="Debuchy R."/>
            <person name="Gladieux P."/>
            <person name="Hiltunen Thoren M."/>
            <person name="Johannesson H."/>
        </authorList>
    </citation>
    <scope>NUCLEOTIDE SEQUENCE</scope>
    <source>
        <strain evidence="2">PSN309</strain>
    </source>
</reference>
<dbReference type="EMBL" id="MU864405">
    <property type="protein sequence ID" value="KAK4187283.1"/>
    <property type="molecule type" value="Genomic_DNA"/>
</dbReference>
<keyword evidence="1" id="KW-0732">Signal</keyword>
<protein>
    <recommendedName>
        <fullName evidence="4">Secreted protein</fullName>
    </recommendedName>
</protein>
<evidence type="ECO:0000256" key="1">
    <source>
        <dbReference type="SAM" id="SignalP"/>
    </source>
</evidence>
<dbReference type="Proteomes" id="UP001302126">
    <property type="component" value="Unassembled WGS sequence"/>
</dbReference>